<keyword evidence="2" id="KW-1185">Reference proteome</keyword>
<dbReference type="Proteomes" id="UP000784294">
    <property type="component" value="Unassembled WGS sequence"/>
</dbReference>
<comment type="caution">
    <text evidence="1">The sequence shown here is derived from an EMBL/GenBank/DDBJ whole genome shotgun (WGS) entry which is preliminary data.</text>
</comment>
<dbReference type="AlphaFoldDB" id="A0A3S5FEU8"/>
<proteinExistence type="predicted"/>
<name>A0A3S5FEU8_9PLAT</name>
<evidence type="ECO:0000313" key="2">
    <source>
        <dbReference type="Proteomes" id="UP000784294"/>
    </source>
</evidence>
<protein>
    <submittedName>
        <fullName evidence="1">Uncharacterized protein</fullName>
    </submittedName>
</protein>
<sequence length="77" mass="8455">MRAQSRPTRPASPWQQCRAASIIQVSGNQVVVDKWEAGASGINTGSVKWFDLYHGLTMVWGFSAKFRSAIVCALKVT</sequence>
<gene>
    <name evidence="1" type="ORF">PXEA_LOCUS21064</name>
</gene>
<evidence type="ECO:0000313" key="1">
    <source>
        <dbReference type="EMBL" id="VEL27624.1"/>
    </source>
</evidence>
<accession>A0A3S5FEU8</accession>
<organism evidence="1 2">
    <name type="scientific">Protopolystoma xenopodis</name>
    <dbReference type="NCBI Taxonomy" id="117903"/>
    <lineage>
        <taxon>Eukaryota</taxon>
        <taxon>Metazoa</taxon>
        <taxon>Spiralia</taxon>
        <taxon>Lophotrochozoa</taxon>
        <taxon>Platyhelminthes</taxon>
        <taxon>Monogenea</taxon>
        <taxon>Polyopisthocotylea</taxon>
        <taxon>Polystomatidea</taxon>
        <taxon>Polystomatidae</taxon>
        <taxon>Protopolystoma</taxon>
    </lineage>
</organism>
<dbReference type="EMBL" id="CAAALY010088563">
    <property type="protein sequence ID" value="VEL27624.1"/>
    <property type="molecule type" value="Genomic_DNA"/>
</dbReference>
<reference evidence="1" key="1">
    <citation type="submission" date="2018-11" db="EMBL/GenBank/DDBJ databases">
        <authorList>
            <consortium name="Pathogen Informatics"/>
        </authorList>
    </citation>
    <scope>NUCLEOTIDE SEQUENCE</scope>
</reference>